<feature type="transmembrane region" description="Helical" evidence="7">
    <location>
        <begin position="60"/>
        <end position="80"/>
    </location>
</feature>
<sequence length="561" mass="59391">MRSSLPALIRLASGPRLWAMGALSVMGAALEGIGFIMLVPLVDATTGDGPGGRLAEAMQWIGPVPPLGTLLLAFVAILALRAAAEFTRKLLAFDIRMGIVDGLRHRAISALVAADWRYLARQRQSDNRALLLTAVERTGMASTVAFSLLTTTLNLAAVALAALVISPLFAAAGIIAGALVLFLYRGLRRNAGQLGQALTGRNKAVFGNLEQTLNGVRVIKSFGAEARMIEEARSGFIEMRQVQRSYIAQSGLARLTLQIAGAIALAAIVWLAVTRWSYDSALLLPLIAIFARTVPQLAGLQEQLQDWRHSSPALQETWALIEAAEAAREASAEAAGPAHTLERCFLLENITVTHREGVAALDGVTLEGKARSIIALTGPSGCGKSTLADVLGGLIAPDAGKVLLDGRVLAPGERRGWRGKVAYVQQEPVLFHGSVRDNLLWADPTADDARLSAALRRANAGFVFDLPAGLDTPVGDAGRHLSGGERQRIVLARGLLRNPALLILDEATSALDAAAEREVADAIEAMRGSCTILVITHRGLLSELADQRFAMAAGRIVGEQG</sequence>
<evidence type="ECO:0000259" key="9">
    <source>
        <dbReference type="PROSITE" id="PS50929"/>
    </source>
</evidence>
<evidence type="ECO:0000256" key="5">
    <source>
        <dbReference type="ARBA" id="ARBA00022989"/>
    </source>
</evidence>
<dbReference type="RefSeq" id="WP_257594131.1">
    <property type="nucleotide sequence ID" value="NZ_JANKHH010000001.1"/>
</dbReference>
<keyword evidence="5 7" id="KW-1133">Transmembrane helix</keyword>
<evidence type="ECO:0000256" key="6">
    <source>
        <dbReference type="ARBA" id="ARBA00023136"/>
    </source>
</evidence>
<feature type="transmembrane region" description="Helical" evidence="7">
    <location>
        <begin position="155"/>
        <end position="184"/>
    </location>
</feature>
<keyword evidence="3" id="KW-0547">Nucleotide-binding</keyword>
<dbReference type="SUPFAM" id="SSF90123">
    <property type="entry name" value="ABC transporter transmembrane region"/>
    <property type="match status" value="1"/>
</dbReference>
<evidence type="ECO:0000256" key="3">
    <source>
        <dbReference type="ARBA" id="ARBA00022741"/>
    </source>
</evidence>
<dbReference type="Pfam" id="PF00664">
    <property type="entry name" value="ABC_membrane"/>
    <property type="match status" value="1"/>
</dbReference>
<dbReference type="PROSITE" id="PS50893">
    <property type="entry name" value="ABC_TRANSPORTER_2"/>
    <property type="match status" value="1"/>
</dbReference>
<accession>A0ABT1XL31</accession>
<keyword evidence="2 7" id="KW-0812">Transmembrane</keyword>
<proteinExistence type="predicted"/>
<reference evidence="10 11" key="1">
    <citation type="submission" date="2022-08" db="EMBL/GenBank/DDBJ databases">
        <title>Polyphasic taxonomy analysis of Qipengyuania sp.RS5-5.</title>
        <authorList>
            <person name="Xamxidin M."/>
            <person name="Wu M."/>
        </authorList>
    </citation>
    <scope>NUCLEOTIDE SEQUENCE [LARGE SCALE GENOMIC DNA]</scope>
    <source>
        <strain evidence="10 11">RS5-5</strain>
    </source>
</reference>
<evidence type="ECO:0000256" key="2">
    <source>
        <dbReference type="ARBA" id="ARBA00022692"/>
    </source>
</evidence>
<dbReference type="SUPFAM" id="SSF52540">
    <property type="entry name" value="P-loop containing nucleoside triphosphate hydrolases"/>
    <property type="match status" value="1"/>
</dbReference>
<evidence type="ECO:0000313" key="11">
    <source>
        <dbReference type="Proteomes" id="UP001206067"/>
    </source>
</evidence>
<dbReference type="InterPro" id="IPR027417">
    <property type="entry name" value="P-loop_NTPase"/>
</dbReference>
<dbReference type="InterPro" id="IPR003439">
    <property type="entry name" value="ABC_transporter-like_ATP-bd"/>
</dbReference>
<keyword evidence="11" id="KW-1185">Reference proteome</keyword>
<dbReference type="Gene3D" id="1.20.1560.10">
    <property type="entry name" value="ABC transporter type 1, transmembrane domain"/>
    <property type="match status" value="1"/>
</dbReference>
<dbReference type="Pfam" id="PF00005">
    <property type="entry name" value="ABC_tran"/>
    <property type="match status" value="1"/>
</dbReference>
<protein>
    <submittedName>
        <fullName evidence="10">ABC transporter ATP-binding protein/permease</fullName>
    </submittedName>
</protein>
<gene>
    <name evidence="10" type="ORF">NSO95_00295</name>
</gene>
<keyword evidence="4 10" id="KW-0067">ATP-binding</keyword>
<feature type="transmembrane region" description="Helical" evidence="7">
    <location>
        <begin position="129"/>
        <end position="149"/>
    </location>
</feature>
<dbReference type="GO" id="GO:0005524">
    <property type="term" value="F:ATP binding"/>
    <property type="evidence" value="ECO:0007669"/>
    <property type="project" value="UniProtKB-KW"/>
</dbReference>
<evidence type="ECO:0000256" key="4">
    <source>
        <dbReference type="ARBA" id="ARBA00022840"/>
    </source>
</evidence>
<dbReference type="PANTHER" id="PTHR24221:SF654">
    <property type="entry name" value="ATP-BINDING CASSETTE SUB-FAMILY B MEMBER 6"/>
    <property type="match status" value="1"/>
</dbReference>
<dbReference type="InterPro" id="IPR011527">
    <property type="entry name" value="ABC1_TM_dom"/>
</dbReference>
<dbReference type="Gene3D" id="3.40.50.300">
    <property type="entry name" value="P-loop containing nucleotide triphosphate hydrolases"/>
    <property type="match status" value="1"/>
</dbReference>
<feature type="domain" description="ABC transporter" evidence="8">
    <location>
        <begin position="345"/>
        <end position="560"/>
    </location>
</feature>
<evidence type="ECO:0000256" key="1">
    <source>
        <dbReference type="ARBA" id="ARBA00004651"/>
    </source>
</evidence>
<dbReference type="Proteomes" id="UP001206067">
    <property type="component" value="Unassembled WGS sequence"/>
</dbReference>
<dbReference type="EMBL" id="JANKHH010000001">
    <property type="protein sequence ID" value="MCR2832368.1"/>
    <property type="molecule type" value="Genomic_DNA"/>
</dbReference>
<dbReference type="InterPro" id="IPR039421">
    <property type="entry name" value="Type_1_exporter"/>
</dbReference>
<dbReference type="SMART" id="SM00382">
    <property type="entry name" value="AAA"/>
    <property type="match status" value="1"/>
</dbReference>
<evidence type="ECO:0000313" key="10">
    <source>
        <dbReference type="EMBL" id="MCR2832368.1"/>
    </source>
</evidence>
<dbReference type="PROSITE" id="PS00211">
    <property type="entry name" value="ABC_TRANSPORTER_1"/>
    <property type="match status" value="1"/>
</dbReference>
<evidence type="ECO:0000256" key="7">
    <source>
        <dbReference type="SAM" id="Phobius"/>
    </source>
</evidence>
<dbReference type="PANTHER" id="PTHR24221">
    <property type="entry name" value="ATP-BINDING CASSETTE SUB-FAMILY B"/>
    <property type="match status" value="1"/>
</dbReference>
<name>A0ABT1XL31_9SPHN</name>
<evidence type="ECO:0000259" key="8">
    <source>
        <dbReference type="PROSITE" id="PS50893"/>
    </source>
</evidence>
<comment type="caution">
    <text evidence="10">The sequence shown here is derived from an EMBL/GenBank/DDBJ whole genome shotgun (WGS) entry which is preliminary data.</text>
</comment>
<dbReference type="InterPro" id="IPR017871">
    <property type="entry name" value="ABC_transporter-like_CS"/>
</dbReference>
<comment type="subcellular location">
    <subcellularLocation>
        <location evidence="1">Cell membrane</location>
        <topology evidence="1">Multi-pass membrane protein</topology>
    </subcellularLocation>
</comment>
<dbReference type="InterPro" id="IPR036640">
    <property type="entry name" value="ABC1_TM_sf"/>
</dbReference>
<feature type="transmembrane region" description="Helical" evidence="7">
    <location>
        <begin position="21"/>
        <end position="40"/>
    </location>
</feature>
<dbReference type="InterPro" id="IPR003593">
    <property type="entry name" value="AAA+_ATPase"/>
</dbReference>
<dbReference type="PROSITE" id="PS50929">
    <property type="entry name" value="ABC_TM1F"/>
    <property type="match status" value="1"/>
</dbReference>
<feature type="domain" description="ABC transmembrane type-1" evidence="9">
    <location>
        <begin position="18"/>
        <end position="309"/>
    </location>
</feature>
<organism evidence="10 11">
    <name type="scientific">Parerythrobacter lacustris</name>
    <dbReference type="NCBI Taxonomy" id="2969984"/>
    <lineage>
        <taxon>Bacteria</taxon>
        <taxon>Pseudomonadati</taxon>
        <taxon>Pseudomonadota</taxon>
        <taxon>Alphaproteobacteria</taxon>
        <taxon>Sphingomonadales</taxon>
        <taxon>Erythrobacteraceae</taxon>
        <taxon>Parerythrobacter</taxon>
    </lineage>
</organism>
<feature type="transmembrane region" description="Helical" evidence="7">
    <location>
        <begin position="255"/>
        <end position="276"/>
    </location>
</feature>
<keyword evidence="6 7" id="KW-0472">Membrane</keyword>